<dbReference type="PANTHER" id="PTHR30388">
    <property type="entry name" value="ALDEHYDE OXIDOREDUCTASE MOLYBDENUM COFACTOR ASSEMBLY PROTEIN"/>
    <property type="match status" value="1"/>
</dbReference>
<proteinExistence type="predicted"/>
<reference evidence="3 4" key="1">
    <citation type="submission" date="2018-05" db="EMBL/GenBank/DDBJ databases">
        <title>The Hungate 1000. A catalogue of reference genomes from the rumen microbiome.</title>
        <authorList>
            <person name="Kelly W."/>
        </authorList>
    </citation>
    <scope>NUCLEOTIDE SEQUENCE [LARGE SCALE GENOMIC DNA]</scope>
    <source>
        <strain evidence="3 4">NLAE-zl-C242</strain>
    </source>
</reference>
<accession>A0A2Y9BIM8</accession>
<dbReference type="PANTHER" id="PTHR30388:SF6">
    <property type="entry name" value="XANTHINE DEHYDROGENASE SUBUNIT A-RELATED"/>
    <property type="match status" value="1"/>
</dbReference>
<dbReference type="InterPro" id="IPR027051">
    <property type="entry name" value="XdhC_Rossmann_dom"/>
</dbReference>
<dbReference type="Pfam" id="PF13478">
    <property type="entry name" value="XdhC_C"/>
    <property type="match status" value="1"/>
</dbReference>
<dbReference type="RefSeq" id="WP_109731588.1">
    <property type="nucleotide sequence ID" value="NZ_BAAACK010000011.1"/>
</dbReference>
<evidence type="ECO:0000259" key="1">
    <source>
        <dbReference type="Pfam" id="PF02625"/>
    </source>
</evidence>
<evidence type="ECO:0000259" key="2">
    <source>
        <dbReference type="Pfam" id="PF13478"/>
    </source>
</evidence>
<dbReference type="AlphaFoldDB" id="A0A2Y9BIM8"/>
<protein>
    <submittedName>
        <fullName evidence="3">Xanthine dehydrogenase accessory factor</fullName>
    </submittedName>
</protein>
<name>A0A2Y9BIM8_9FIRM</name>
<organism evidence="3 4">
    <name type="scientific">Faecalicatena orotica</name>
    <dbReference type="NCBI Taxonomy" id="1544"/>
    <lineage>
        <taxon>Bacteria</taxon>
        <taxon>Bacillati</taxon>
        <taxon>Bacillota</taxon>
        <taxon>Clostridia</taxon>
        <taxon>Lachnospirales</taxon>
        <taxon>Lachnospiraceae</taxon>
        <taxon>Faecalicatena</taxon>
    </lineage>
</organism>
<dbReference type="Gene3D" id="3.40.50.720">
    <property type="entry name" value="NAD(P)-binding Rossmann-like Domain"/>
    <property type="match status" value="1"/>
</dbReference>
<dbReference type="Proteomes" id="UP000245845">
    <property type="component" value="Unassembled WGS sequence"/>
</dbReference>
<evidence type="ECO:0000313" key="4">
    <source>
        <dbReference type="Proteomes" id="UP000245845"/>
    </source>
</evidence>
<feature type="domain" description="XdhC Rossmann" evidence="2">
    <location>
        <begin position="187"/>
        <end position="329"/>
    </location>
</feature>
<dbReference type="InterPro" id="IPR052698">
    <property type="entry name" value="MoCofactor_Util/Proc"/>
</dbReference>
<dbReference type="OrthoDB" id="9773039at2"/>
<dbReference type="EMBL" id="QGDL01000007">
    <property type="protein sequence ID" value="PWJ29055.1"/>
    <property type="molecule type" value="Genomic_DNA"/>
</dbReference>
<dbReference type="Pfam" id="PF02625">
    <property type="entry name" value="XdhC_CoxI"/>
    <property type="match status" value="1"/>
</dbReference>
<sequence length="339" mass="36863">MKKLFQLLEETLRQGQDAVLVTIIASSGSTPRGTGARMLVTSAGRIGGTIGGGAVEYYSEEAALEVLAEKDSRTEHYSLKKNEVQDLGMICGGDVDVYFQFLSAAEPQNTALMQHIEALYQTGEEFWIINELSAGAQGSMSVYAQTGGLVGQPVPDAVIESLGEKAKQFEAGGRIFYCEKMMKSGRVYIFGGGHVSQALVPVLKSVDFRCVVLEDRKEFSRPELFPGAEEVLLIENSHIADYVDIGASDYVCIMTRGHKDDLEVQAQVLHTQAYYIGVIGSRHKKAGVFEKLRGMGFTDADLDRITTPIGLSIGAETPAEIAVSIAGQLIERRAQKDER</sequence>
<evidence type="ECO:0000313" key="3">
    <source>
        <dbReference type="EMBL" id="PWJ29055.1"/>
    </source>
</evidence>
<feature type="domain" description="XdhC- CoxI" evidence="1">
    <location>
        <begin position="12"/>
        <end position="77"/>
    </location>
</feature>
<dbReference type="InterPro" id="IPR003777">
    <property type="entry name" value="XdhC_CoxI"/>
</dbReference>
<keyword evidence="4" id="KW-1185">Reference proteome</keyword>
<gene>
    <name evidence="3" type="ORF">A8806_107204</name>
</gene>
<comment type="caution">
    <text evidence="3">The sequence shown here is derived from an EMBL/GenBank/DDBJ whole genome shotgun (WGS) entry which is preliminary data.</text>
</comment>